<dbReference type="OrthoDB" id="4234at2759"/>
<sequence>MAIFRSTLVAACASLALLGSADAHVTLTPKFVEPGQNVSTAFHVPHGCSGSDTISISVSVPDQVSNVKPQQLTNWTLTTEYSDASNTSVKTITWSGGLLGAHDALDFPLNLSVPNVDLSSVSNVTYYFPAIQTCLNGTANWTYVKQGDSGETAPSLVVVKNATQAAADAIAIKANSTSNSTDGHDHASQTGSGANGMYTGVLPFVATVAVLAFAF</sequence>
<dbReference type="EMBL" id="LUGH01000174">
    <property type="protein sequence ID" value="OBZ88122.1"/>
    <property type="molecule type" value="Genomic_DNA"/>
</dbReference>
<protein>
    <recommendedName>
        <fullName evidence="2">YncI copper-binding domain-containing protein</fullName>
    </recommendedName>
</protein>
<accession>A0A1C7NGA1</accession>
<feature type="domain" description="YncI copper-binding" evidence="2">
    <location>
        <begin position="24"/>
        <end position="152"/>
    </location>
</feature>
<feature type="chain" id="PRO_5008889676" description="YncI copper-binding domain-containing protein" evidence="1">
    <location>
        <begin position="24"/>
        <end position="215"/>
    </location>
</feature>
<evidence type="ECO:0000259" key="2">
    <source>
        <dbReference type="Pfam" id="PF07987"/>
    </source>
</evidence>
<dbReference type="Pfam" id="PF07987">
    <property type="entry name" value="DUF1775"/>
    <property type="match status" value="1"/>
</dbReference>
<gene>
    <name evidence="3" type="ORF">A0J61_03827</name>
</gene>
<dbReference type="STRING" id="101091.A0A1C7NGA1"/>
<organism evidence="3 4">
    <name type="scientific">Choanephora cucurbitarum</name>
    <dbReference type="NCBI Taxonomy" id="101091"/>
    <lineage>
        <taxon>Eukaryota</taxon>
        <taxon>Fungi</taxon>
        <taxon>Fungi incertae sedis</taxon>
        <taxon>Mucoromycota</taxon>
        <taxon>Mucoromycotina</taxon>
        <taxon>Mucoromycetes</taxon>
        <taxon>Mucorales</taxon>
        <taxon>Mucorineae</taxon>
        <taxon>Choanephoraceae</taxon>
        <taxon>Choanephoroideae</taxon>
        <taxon>Choanephora</taxon>
    </lineage>
</organism>
<dbReference type="AlphaFoldDB" id="A0A1C7NGA1"/>
<comment type="caution">
    <text evidence="3">The sequence shown here is derived from an EMBL/GenBank/DDBJ whole genome shotgun (WGS) entry which is preliminary data.</text>
</comment>
<dbReference type="InParanoid" id="A0A1C7NGA1"/>
<dbReference type="InterPro" id="IPR038507">
    <property type="entry name" value="YcnI-like_sf"/>
</dbReference>
<feature type="signal peptide" evidence="1">
    <location>
        <begin position="1"/>
        <end position="23"/>
    </location>
</feature>
<evidence type="ECO:0000313" key="4">
    <source>
        <dbReference type="Proteomes" id="UP000093000"/>
    </source>
</evidence>
<evidence type="ECO:0000313" key="3">
    <source>
        <dbReference type="EMBL" id="OBZ88122.1"/>
    </source>
</evidence>
<dbReference type="Gene3D" id="2.60.40.2230">
    <property type="entry name" value="Uncharacterised protein YcnI-like PF07987, DUF1775"/>
    <property type="match status" value="1"/>
</dbReference>
<keyword evidence="4" id="KW-1185">Reference proteome</keyword>
<dbReference type="InterPro" id="IPR012533">
    <property type="entry name" value="YcnI-copper_dom"/>
</dbReference>
<dbReference type="Proteomes" id="UP000093000">
    <property type="component" value="Unassembled WGS sequence"/>
</dbReference>
<name>A0A1C7NGA1_9FUNG</name>
<proteinExistence type="predicted"/>
<keyword evidence="1" id="KW-0732">Signal</keyword>
<evidence type="ECO:0000256" key="1">
    <source>
        <dbReference type="SAM" id="SignalP"/>
    </source>
</evidence>
<reference evidence="3 4" key="1">
    <citation type="submission" date="2016-03" db="EMBL/GenBank/DDBJ databases">
        <title>Choanephora cucurbitarum.</title>
        <authorList>
            <person name="Min B."/>
            <person name="Park H."/>
            <person name="Park J.-H."/>
            <person name="Shin H.-D."/>
            <person name="Choi I.-G."/>
        </authorList>
    </citation>
    <scope>NUCLEOTIDE SEQUENCE [LARGE SCALE GENOMIC DNA]</scope>
    <source>
        <strain evidence="3 4">KUS-F28377</strain>
    </source>
</reference>